<dbReference type="EMBL" id="JAVFWL010000003">
    <property type="protein sequence ID" value="KAK6745753.1"/>
    <property type="molecule type" value="Genomic_DNA"/>
</dbReference>
<accession>A0ABR1D5G6</accession>
<dbReference type="Proteomes" id="UP001303046">
    <property type="component" value="Unassembled WGS sequence"/>
</dbReference>
<keyword evidence="2" id="KW-1185">Reference proteome</keyword>
<name>A0ABR1D5G6_NECAM</name>
<evidence type="ECO:0000313" key="1">
    <source>
        <dbReference type="EMBL" id="KAK6745753.1"/>
    </source>
</evidence>
<comment type="caution">
    <text evidence="1">The sequence shown here is derived from an EMBL/GenBank/DDBJ whole genome shotgun (WGS) entry which is preliminary data.</text>
</comment>
<protein>
    <submittedName>
        <fullName evidence="1">Uncharacterized protein</fullName>
    </submittedName>
</protein>
<gene>
    <name evidence="1" type="primary">Necator_chrIII.g12852</name>
    <name evidence="1" type="ORF">RB195_012085</name>
</gene>
<evidence type="ECO:0000313" key="2">
    <source>
        <dbReference type="Proteomes" id="UP001303046"/>
    </source>
</evidence>
<proteinExistence type="predicted"/>
<organism evidence="1 2">
    <name type="scientific">Necator americanus</name>
    <name type="common">Human hookworm</name>
    <dbReference type="NCBI Taxonomy" id="51031"/>
    <lineage>
        <taxon>Eukaryota</taxon>
        <taxon>Metazoa</taxon>
        <taxon>Ecdysozoa</taxon>
        <taxon>Nematoda</taxon>
        <taxon>Chromadorea</taxon>
        <taxon>Rhabditida</taxon>
        <taxon>Rhabditina</taxon>
        <taxon>Rhabditomorpha</taxon>
        <taxon>Strongyloidea</taxon>
        <taxon>Ancylostomatidae</taxon>
        <taxon>Bunostominae</taxon>
        <taxon>Necator</taxon>
    </lineage>
</organism>
<sequence length="93" mass="9866">MTRWSGQTRRLDASIVGSKRREAEASTATAIGCARSGAVRLAVVVVEMGPSRAAMLSGVSKGPSPILTTTLHRFVSSVTALRVVLIRLYCALH</sequence>
<reference evidence="1 2" key="1">
    <citation type="submission" date="2023-08" db="EMBL/GenBank/DDBJ databases">
        <title>A Necator americanus chromosomal reference genome.</title>
        <authorList>
            <person name="Ilik V."/>
            <person name="Petrzelkova K.J."/>
            <person name="Pardy F."/>
            <person name="Fuh T."/>
            <person name="Niatou-Singa F.S."/>
            <person name="Gouil Q."/>
            <person name="Baker L."/>
            <person name="Ritchie M.E."/>
            <person name="Jex A.R."/>
            <person name="Gazzola D."/>
            <person name="Li H."/>
            <person name="Toshio Fujiwara R."/>
            <person name="Zhan B."/>
            <person name="Aroian R.V."/>
            <person name="Pafco B."/>
            <person name="Schwarz E.M."/>
        </authorList>
    </citation>
    <scope>NUCLEOTIDE SEQUENCE [LARGE SCALE GENOMIC DNA]</scope>
    <source>
        <strain evidence="1 2">Aroian</strain>
        <tissue evidence="1">Whole animal</tissue>
    </source>
</reference>